<evidence type="ECO:0000313" key="2">
    <source>
        <dbReference type="Proteomes" id="UP000014174"/>
    </source>
</evidence>
<reference evidence="1 2" key="1">
    <citation type="journal article" date="2013" name="Genome Announc.">
        <title>Draft Genome Sequence of Arcticibacter svalbardensis Strain MN12-7T, a Member of the Family Sphingobacteriaceae Isolated from an Arctic Soil Sample.</title>
        <authorList>
            <person name="Shivaji S."/>
            <person name="Ara S."/>
            <person name="Prasad S."/>
            <person name="Manasa B.P."/>
            <person name="Begum Z."/>
            <person name="Singh A."/>
            <person name="Kumar Pinnaka A."/>
        </authorList>
    </citation>
    <scope>NUCLEOTIDE SEQUENCE [LARGE SCALE GENOMIC DNA]</scope>
    <source>
        <strain evidence="1 2">MN12-7</strain>
    </source>
</reference>
<dbReference type="EMBL" id="AQPN01000041">
    <property type="protein sequence ID" value="EOR95853.1"/>
    <property type="molecule type" value="Genomic_DNA"/>
</dbReference>
<dbReference type="AlphaFoldDB" id="R9GW05"/>
<dbReference type="Proteomes" id="UP000014174">
    <property type="component" value="Unassembled WGS sequence"/>
</dbReference>
<accession>R9GW05</accession>
<gene>
    <name evidence="1" type="ORF">ADIARSV_0990</name>
</gene>
<comment type="caution">
    <text evidence="1">The sequence shown here is derived from an EMBL/GenBank/DDBJ whole genome shotgun (WGS) entry which is preliminary data.</text>
</comment>
<name>R9GW05_9SPHI</name>
<keyword evidence="2" id="KW-1185">Reference proteome</keyword>
<dbReference type="STRING" id="1150600.ADIARSV_0990"/>
<protein>
    <submittedName>
        <fullName evidence="1">Uncharacterized protein</fullName>
    </submittedName>
</protein>
<proteinExistence type="predicted"/>
<sequence>MNQKCYASLKGKAQKKYEFGNKVSIVYTLNTGVIVGQWV</sequence>
<evidence type="ECO:0000313" key="1">
    <source>
        <dbReference type="EMBL" id="EOR95853.1"/>
    </source>
</evidence>
<organism evidence="1 2">
    <name type="scientific">Arcticibacter svalbardensis MN12-7</name>
    <dbReference type="NCBI Taxonomy" id="1150600"/>
    <lineage>
        <taxon>Bacteria</taxon>
        <taxon>Pseudomonadati</taxon>
        <taxon>Bacteroidota</taxon>
        <taxon>Sphingobacteriia</taxon>
        <taxon>Sphingobacteriales</taxon>
        <taxon>Sphingobacteriaceae</taxon>
        <taxon>Arcticibacter</taxon>
    </lineage>
</organism>